<evidence type="ECO:0000313" key="2">
    <source>
        <dbReference type="EMBL" id="MFE9598142.1"/>
    </source>
</evidence>
<dbReference type="RefSeq" id="WP_388103291.1">
    <property type="nucleotide sequence ID" value="NZ_JBIAHM010000002.1"/>
</dbReference>
<protein>
    <recommendedName>
        <fullName evidence="4">Tetratricopeptide repeat protein</fullName>
    </recommendedName>
</protein>
<feature type="compositionally biased region" description="Basic and acidic residues" evidence="1">
    <location>
        <begin position="1"/>
        <end position="17"/>
    </location>
</feature>
<proteinExistence type="predicted"/>
<dbReference type="Proteomes" id="UP001601303">
    <property type="component" value="Unassembled WGS sequence"/>
</dbReference>
<evidence type="ECO:0008006" key="4">
    <source>
        <dbReference type="Google" id="ProtNLM"/>
    </source>
</evidence>
<evidence type="ECO:0000256" key="1">
    <source>
        <dbReference type="SAM" id="MobiDB-lite"/>
    </source>
</evidence>
<feature type="region of interest" description="Disordered" evidence="1">
    <location>
        <begin position="1"/>
        <end position="43"/>
    </location>
</feature>
<evidence type="ECO:0000313" key="3">
    <source>
        <dbReference type="Proteomes" id="UP001601303"/>
    </source>
</evidence>
<sequence length="383" mass="40691">MAFWRRGDRHDRRDGTEPPRLSGTPSPESSSARSAVFTYDPLDGQSGTEPLATLRKGALLSAVDQANDAVDAAHGDWYALARSTAVLGRTQYSSGDAELAVAAYDQTVRLYNDNSRAMGGGDDAVTGLATLVDCAGRAMLLHHRQGRRKLADSAFDVGRLFAEFLAGNGVTDPASQLLGRRAAVVQRTGQPRSGLLDPGILSLLDPQDTLREATWAVMEYLDAPGPHTLAEALHATGAEQQLWATHLAEALTVNGGHKTDCWSPTLRGSHLGLLPAAAQAVSRALGDTTGTAGDGWRLTGREIHMCYSVASGRGELRFALKDHAEYWGGLLLALGKDALRNGHTALASDCGNWLRGVLTQAAPHTLIAPWGQELHVGSQQLPS</sequence>
<dbReference type="EMBL" id="JBIAHM010000002">
    <property type="protein sequence ID" value="MFE9598142.1"/>
    <property type="molecule type" value="Genomic_DNA"/>
</dbReference>
<gene>
    <name evidence="2" type="ORF">ACFYNQ_06115</name>
</gene>
<reference evidence="2 3" key="1">
    <citation type="submission" date="2024-10" db="EMBL/GenBank/DDBJ databases">
        <title>The Natural Products Discovery Center: Release of the First 8490 Sequenced Strains for Exploring Actinobacteria Biosynthetic Diversity.</title>
        <authorList>
            <person name="Kalkreuter E."/>
            <person name="Kautsar S.A."/>
            <person name="Yang D."/>
            <person name="Bader C.D."/>
            <person name="Teijaro C.N."/>
            <person name="Fluegel L."/>
            <person name="Davis C.M."/>
            <person name="Simpson J.R."/>
            <person name="Lauterbach L."/>
            <person name="Steele A.D."/>
            <person name="Gui C."/>
            <person name="Meng S."/>
            <person name="Li G."/>
            <person name="Viehrig K."/>
            <person name="Ye F."/>
            <person name="Su P."/>
            <person name="Kiefer A.F."/>
            <person name="Nichols A."/>
            <person name="Cepeda A.J."/>
            <person name="Yan W."/>
            <person name="Fan B."/>
            <person name="Jiang Y."/>
            <person name="Adhikari A."/>
            <person name="Zheng C.-J."/>
            <person name="Schuster L."/>
            <person name="Cowan T.M."/>
            <person name="Smanski M.J."/>
            <person name="Chevrette M.G."/>
            <person name="De Carvalho L.P.S."/>
            <person name="Shen B."/>
        </authorList>
    </citation>
    <scope>NUCLEOTIDE SEQUENCE [LARGE SCALE GENOMIC DNA]</scope>
    <source>
        <strain evidence="2 3">NPDC006488</strain>
    </source>
</reference>
<feature type="compositionally biased region" description="Polar residues" evidence="1">
    <location>
        <begin position="23"/>
        <end position="33"/>
    </location>
</feature>
<name>A0ABW6LWK9_9ACTN</name>
<keyword evidence="3" id="KW-1185">Reference proteome</keyword>
<organism evidence="2 3">
    <name type="scientific">Streptomyces hokutonensis</name>
    <dbReference type="NCBI Taxonomy" id="1306990"/>
    <lineage>
        <taxon>Bacteria</taxon>
        <taxon>Bacillati</taxon>
        <taxon>Actinomycetota</taxon>
        <taxon>Actinomycetes</taxon>
        <taxon>Kitasatosporales</taxon>
        <taxon>Streptomycetaceae</taxon>
        <taxon>Streptomyces</taxon>
    </lineage>
</organism>
<accession>A0ABW6LWK9</accession>
<comment type="caution">
    <text evidence="2">The sequence shown here is derived from an EMBL/GenBank/DDBJ whole genome shotgun (WGS) entry which is preliminary data.</text>
</comment>